<organism evidence="2 3">
    <name type="scientific">Rhodotorula mucilaginosa</name>
    <name type="common">Yeast</name>
    <name type="synonym">Rhodotorula rubra</name>
    <dbReference type="NCBI Taxonomy" id="5537"/>
    <lineage>
        <taxon>Eukaryota</taxon>
        <taxon>Fungi</taxon>
        <taxon>Dikarya</taxon>
        <taxon>Basidiomycota</taxon>
        <taxon>Pucciniomycotina</taxon>
        <taxon>Microbotryomycetes</taxon>
        <taxon>Sporidiobolales</taxon>
        <taxon>Sporidiobolaceae</taxon>
        <taxon>Rhodotorula</taxon>
    </lineage>
</organism>
<reference evidence="2 3" key="1">
    <citation type="submission" date="2020-11" db="EMBL/GenBank/DDBJ databases">
        <title>Kefir isolates.</title>
        <authorList>
            <person name="Marcisauskas S."/>
            <person name="Kim Y."/>
            <person name="Blasche S."/>
        </authorList>
    </citation>
    <scope>NUCLEOTIDE SEQUENCE [LARGE SCALE GENOMIC DNA]</scope>
    <source>
        <strain evidence="2 3">KR</strain>
    </source>
</reference>
<protein>
    <submittedName>
        <fullName evidence="2">Uncharacterized protein</fullName>
    </submittedName>
</protein>
<feature type="compositionally biased region" description="Polar residues" evidence="1">
    <location>
        <begin position="1"/>
        <end position="10"/>
    </location>
</feature>
<evidence type="ECO:0000313" key="3">
    <source>
        <dbReference type="Proteomes" id="UP000777482"/>
    </source>
</evidence>
<feature type="region of interest" description="Disordered" evidence="1">
    <location>
        <begin position="1"/>
        <end position="32"/>
    </location>
</feature>
<feature type="compositionally biased region" description="Low complexity" evidence="1">
    <location>
        <begin position="12"/>
        <end position="27"/>
    </location>
</feature>
<evidence type="ECO:0000256" key="1">
    <source>
        <dbReference type="SAM" id="MobiDB-lite"/>
    </source>
</evidence>
<comment type="caution">
    <text evidence="2">The sequence shown here is derived from an EMBL/GenBank/DDBJ whole genome shotgun (WGS) entry which is preliminary data.</text>
</comment>
<dbReference type="EMBL" id="PUHQ01000014">
    <property type="protein sequence ID" value="KAG0664417.1"/>
    <property type="molecule type" value="Genomic_DNA"/>
</dbReference>
<sequence length="88" mass="9419">MASYYNTSAQPARKGTSSASSRSSVGGARRKMLSRERWLSMAGPCCQENPGIAKAAASFDLIRATLLQTDPSSAGLRICCKNSAEEFR</sequence>
<dbReference type="AlphaFoldDB" id="A0A9P7B7L7"/>
<proteinExistence type="predicted"/>
<dbReference type="Proteomes" id="UP000777482">
    <property type="component" value="Unassembled WGS sequence"/>
</dbReference>
<name>A0A9P7B7L7_RHOMI</name>
<accession>A0A9P7B7L7</accession>
<gene>
    <name evidence="2" type="ORF">C6P46_001462</name>
</gene>
<keyword evidence="3" id="KW-1185">Reference proteome</keyword>
<evidence type="ECO:0000313" key="2">
    <source>
        <dbReference type="EMBL" id="KAG0664417.1"/>
    </source>
</evidence>